<dbReference type="AlphaFoldDB" id="A0A4P2VML1"/>
<sequence length="127" mass="14977">MNEIFTPISIGELLDKITILQIKSAQIKDSEKLVNINKELQLLIDVCQKNKINIQDDLVHTLKKHNEELWDIEDQIRDKERAKEFDEEFIRLARAVYFTNDKRADIKKKINLQSGSSLVEEKSYNKY</sequence>
<gene>
    <name evidence="1" type="ORF">JCM31447_26710</name>
</gene>
<organism evidence="1 2">
    <name type="scientific">Fluviispira sanaruensis</name>
    <dbReference type="NCBI Taxonomy" id="2493639"/>
    <lineage>
        <taxon>Bacteria</taxon>
        <taxon>Pseudomonadati</taxon>
        <taxon>Bdellovibrionota</taxon>
        <taxon>Oligoflexia</taxon>
        <taxon>Silvanigrellales</taxon>
        <taxon>Silvanigrellaceae</taxon>
        <taxon>Fluviispira</taxon>
    </lineage>
</organism>
<dbReference type="Pfam" id="PF19662">
    <property type="entry name" value="DUF6165"/>
    <property type="match status" value="1"/>
</dbReference>
<proteinExistence type="predicted"/>
<dbReference type="EMBL" id="AP019368">
    <property type="protein sequence ID" value="BBH54211.1"/>
    <property type="molecule type" value="Genomic_DNA"/>
</dbReference>
<dbReference type="RefSeq" id="WP_130611532.1">
    <property type="nucleotide sequence ID" value="NZ_AP019368.1"/>
</dbReference>
<protein>
    <submittedName>
        <fullName evidence="1">Uncharacterized protein</fullName>
    </submittedName>
</protein>
<dbReference type="OrthoDB" id="9155693at2"/>
<accession>A0A4P2VML1</accession>
<evidence type="ECO:0000313" key="1">
    <source>
        <dbReference type="EMBL" id="BBH54211.1"/>
    </source>
</evidence>
<evidence type="ECO:0000313" key="2">
    <source>
        <dbReference type="Proteomes" id="UP000291236"/>
    </source>
</evidence>
<dbReference type="InterPro" id="IPR046163">
    <property type="entry name" value="DUF6165"/>
</dbReference>
<name>A0A4P2VML1_FLUSA</name>
<dbReference type="KEGG" id="sbf:JCM31447_26710"/>
<keyword evidence="2" id="KW-1185">Reference proteome</keyword>
<reference evidence="1 2" key="1">
    <citation type="submission" date="2018-12" db="EMBL/GenBank/DDBJ databases">
        <title>Rubrispira sanarue gen. nov., sp., nov., a member of the order Silvanigrellales, isolated from a brackish lake in Hamamatsu Japan.</title>
        <authorList>
            <person name="Maejima Y."/>
            <person name="Iino T."/>
            <person name="Muraguchi Y."/>
            <person name="Fukuda K."/>
            <person name="Nojiri H."/>
            <person name="Ohkuma M."/>
            <person name="Moriuchi R."/>
            <person name="Dohra H."/>
            <person name="Kimbara K."/>
            <person name="Shintani M."/>
        </authorList>
    </citation>
    <scope>NUCLEOTIDE SEQUENCE [LARGE SCALE GENOMIC DNA]</scope>
    <source>
        <strain evidence="1 2">RF1110005</strain>
    </source>
</reference>
<dbReference type="Proteomes" id="UP000291236">
    <property type="component" value="Chromosome"/>
</dbReference>